<protein>
    <submittedName>
        <fullName evidence="1">Uncharacterized protein</fullName>
    </submittedName>
</protein>
<dbReference type="EMBL" id="QGHT01000040">
    <property type="protein sequence ID" value="PWT40628.1"/>
    <property type="molecule type" value="Genomic_DNA"/>
</dbReference>
<comment type="caution">
    <text evidence="1">The sequence shown here is derived from an EMBL/GenBank/DDBJ whole genome shotgun (WGS) entry which is preliminary data.</text>
</comment>
<name>A0A2R7DQM7_LIMRT</name>
<dbReference type="Gene3D" id="2.10.270.10">
    <property type="entry name" value="Cholin Binding"/>
    <property type="match status" value="1"/>
</dbReference>
<dbReference type="SUPFAM" id="SSF69360">
    <property type="entry name" value="Cell wall binding repeat"/>
    <property type="match status" value="1"/>
</dbReference>
<accession>A0A2R7DQM7</accession>
<dbReference type="Proteomes" id="UP000245980">
    <property type="component" value="Unassembled WGS sequence"/>
</dbReference>
<gene>
    <name evidence="1" type="ORF">DKZ22_08380</name>
</gene>
<sequence>MNDNEQQTIVTGWKNENGQSTYYQDGKPLNGRQYVNLPTIPNTNVQWNTNWYLMDNGIAQSGVQQWADTYYYFDPRAYLRVDNDYRGFGICSVTMAALLLKFTNGLARITTLIRILICE</sequence>
<evidence type="ECO:0000313" key="1">
    <source>
        <dbReference type="EMBL" id="PWT40628.1"/>
    </source>
</evidence>
<reference evidence="1 2" key="1">
    <citation type="journal article" date="2018" name="Front. Microbiol.">
        <title>Comparative Genomics of the Herbivore Gut Symbiont Lactobacillus reuteri Reveals Genetic Diversity and Lifestyle Adaptation.</title>
        <authorList>
            <person name="Zhao J."/>
        </authorList>
    </citation>
    <scope>NUCLEOTIDE SEQUENCE [LARGE SCALE GENOMIC DNA]</scope>
    <source>
        <strain evidence="1 2">LR10</strain>
    </source>
</reference>
<dbReference type="RefSeq" id="WP_003668600.1">
    <property type="nucleotide sequence ID" value="NZ_CP011024.1"/>
</dbReference>
<organism evidence="1 2">
    <name type="scientific">Limosilactobacillus reuteri</name>
    <name type="common">Lactobacillus reuteri</name>
    <dbReference type="NCBI Taxonomy" id="1598"/>
    <lineage>
        <taxon>Bacteria</taxon>
        <taxon>Bacillati</taxon>
        <taxon>Bacillota</taxon>
        <taxon>Bacilli</taxon>
        <taxon>Lactobacillales</taxon>
        <taxon>Lactobacillaceae</taxon>
        <taxon>Limosilactobacillus</taxon>
    </lineage>
</organism>
<proteinExistence type="predicted"/>
<dbReference type="AlphaFoldDB" id="A0A2R7DQM7"/>
<evidence type="ECO:0000313" key="2">
    <source>
        <dbReference type="Proteomes" id="UP000245980"/>
    </source>
</evidence>